<evidence type="ECO:0000256" key="4">
    <source>
        <dbReference type="SAM" id="SignalP"/>
    </source>
</evidence>
<evidence type="ECO:0000256" key="2">
    <source>
        <dbReference type="ARBA" id="ARBA00022801"/>
    </source>
</evidence>
<dbReference type="PANTHER" id="PTHR34135:SF2">
    <property type="entry name" value="LYSOZYME"/>
    <property type="match status" value="1"/>
</dbReference>
<dbReference type="GO" id="GO:0016998">
    <property type="term" value="P:cell wall macromolecule catabolic process"/>
    <property type="evidence" value="ECO:0007669"/>
    <property type="project" value="InterPro"/>
</dbReference>
<dbReference type="SUPFAM" id="SSF51445">
    <property type="entry name" value="(Trans)glycosidases"/>
    <property type="match status" value="1"/>
</dbReference>
<reference evidence="5 6" key="1">
    <citation type="submission" date="2019-07" db="EMBL/GenBank/DDBJ databases">
        <title>Tomitella cavernea sp. nov., an actinomycete isolated from soil.</title>
        <authorList>
            <person name="Cheng J."/>
        </authorList>
    </citation>
    <scope>NUCLEOTIDE SEQUENCE [LARGE SCALE GENOMIC DNA]</scope>
    <source>
        <strain evidence="5 6">HY188</strain>
    </source>
</reference>
<evidence type="ECO:0000313" key="6">
    <source>
        <dbReference type="Proteomes" id="UP000317344"/>
    </source>
</evidence>
<dbReference type="Proteomes" id="UP000317344">
    <property type="component" value="Chromosome"/>
</dbReference>
<dbReference type="InterPro" id="IPR018077">
    <property type="entry name" value="Glyco_hydro_fam25_subgr"/>
</dbReference>
<evidence type="ECO:0000313" key="5">
    <source>
        <dbReference type="EMBL" id="QDQ97013.1"/>
    </source>
</evidence>
<dbReference type="SMART" id="SM00641">
    <property type="entry name" value="Glyco_25"/>
    <property type="match status" value="1"/>
</dbReference>
<accession>A0A516X1T1</accession>
<gene>
    <name evidence="5" type="ORF">FO059_06280</name>
</gene>
<dbReference type="PANTHER" id="PTHR34135">
    <property type="entry name" value="LYSOZYME"/>
    <property type="match status" value="1"/>
</dbReference>
<dbReference type="AlphaFoldDB" id="A0A516X1T1"/>
<feature type="signal peptide" evidence="4">
    <location>
        <begin position="1"/>
        <end position="29"/>
    </location>
</feature>
<keyword evidence="2 5" id="KW-0378">Hydrolase</keyword>
<dbReference type="Pfam" id="PF01183">
    <property type="entry name" value="Glyco_hydro_25"/>
    <property type="match status" value="1"/>
</dbReference>
<sequence>MLKNLLRRSMVPLSAAAMLLALAPGTAAAEQGVDVSSWQHPGGQGVNWFSVRGSGQQFAMVKATEGLTYVNPYFVQDSLGIRAAGLARGTYHYADVTADPVAQAVFYSTVVLGQNGPLDLPPVIDMEDARGQSAQHIIGWLHSYLDTVQALTGRQPMIYTGAWFWRSHMANTTEFSEYPLWIADYNGGSGPTLPLPGGWQDWAFWQYSDAGSVPGISGNVDVNHYSGAAGPFARLSNSDALGSMGSLGSAASAGVAGVLGNKAGS</sequence>
<dbReference type="KEGG" id="toy:FO059_06280"/>
<keyword evidence="3" id="KW-0326">Glycosidase</keyword>
<dbReference type="OrthoDB" id="287365at2"/>
<keyword evidence="6" id="KW-1185">Reference proteome</keyword>
<dbReference type="EMBL" id="CP041765">
    <property type="protein sequence ID" value="QDQ97013.1"/>
    <property type="molecule type" value="Genomic_DNA"/>
</dbReference>
<protein>
    <submittedName>
        <fullName evidence="5">Glycoside hydrolase</fullName>
    </submittedName>
</protein>
<evidence type="ECO:0000256" key="1">
    <source>
        <dbReference type="ARBA" id="ARBA00010646"/>
    </source>
</evidence>
<name>A0A516X1T1_9ACTN</name>
<proteinExistence type="inferred from homology"/>
<reference evidence="5 6" key="2">
    <citation type="submission" date="2019-07" db="EMBL/GenBank/DDBJ databases">
        <authorList>
            <person name="Huang Y."/>
        </authorList>
    </citation>
    <scope>NUCLEOTIDE SEQUENCE [LARGE SCALE GENOMIC DNA]</scope>
    <source>
        <strain evidence="5 6">HY188</strain>
    </source>
</reference>
<dbReference type="GO" id="GO:0009253">
    <property type="term" value="P:peptidoglycan catabolic process"/>
    <property type="evidence" value="ECO:0007669"/>
    <property type="project" value="InterPro"/>
</dbReference>
<keyword evidence="4" id="KW-0732">Signal</keyword>
<dbReference type="PROSITE" id="PS51904">
    <property type="entry name" value="GLYCOSYL_HYDROL_F25_2"/>
    <property type="match status" value="1"/>
</dbReference>
<organism evidence="5 6">
    <name type="scientific">Tomitella fengzijianii</name>
    <dbReference type="NCBI Taxonomy" id="2597660"/>
    <lineage>
        <taxon>Bacteria</taxon>
        <taxon>Bacillati</taxon>
        <taxon>Actinomycetota</taxon>
        <taxon>Actinomycetes</taxon>
        <taxon>Mycobacteriales</taxon>
        <taxon>Tomitella</taxon>
    </lineage>
</organism>
<feature type="chain" id="PRO_5021769209" evidence="4">
    <location>
        <begin position="30"/>
        <end position="265"/>
    </location>
</feature>
<dbReference type="InterPro" id="IPR002053">
    <property type="entry name" value="Glyco_hydro_25"/>
</dbReference>
<dbReference type="InterPro" id="IPR017853">
    <property type="entry name" value="GH"/>
</dbReference>
<dbReference type="CDD" id="cd00599">
    <property type="entry name" value="GH25_muramidase"/>
    <property type="match status" value="1"/>
</dbReference>
<dbReference type="GO" id="GO:0016052">
    <property type="term" value="P:carbohydrate catabolic process"/>
    <property type="evidence" value="ECO:0007669"/>
    <property type="project" value="TreeGrafter"/>
</dbReference>
<dbReference type="Gene3D" id="3.20.20.80">
    <property type="entry name" value="Glycosidases"/>
    <property type="match status" value="1"/>
</dbReference>
<comment type="similarity">
    <text evidence="1">Belongs to the glycosyl hydrolase 25 family.</text>
</comment>
<evidence type="ECO:0000256" key="3">
    <source>
        <dbReference type="ARBA" id="ARBA00023295"/>
    </source>
</evidence>
<dbReference type="RefSeq" id="WP_143907271.1">
    <property type="nucleotide sequence ID" value="NZ_CP041765.1"/>
</dbReference>
<dbReference type="GO" id="GO:0003796">
    <property type="term" value="F:lysozyme activity"/>
    <property type="evidence" value="ECO:0007669"/>
    <property type="project" value="InterPro"/>
</dbReference>